<reference evidence="2 3" key="1">
    <citation type="submission" date="2023-08" db="EMBL/GenBank/DDBJ databases">
        <title>Black Yeasts Isolated from many extreme environments.</title>
        <authorList>
            <person name="Coleine C."/>
            <person name="Stajich J.E."/>
            <person name="Selbmann L."/>
        </authorList>
    </citation>
    <scope>NUCLEOTIDE SEQUENCE [LARGE SCALE GENOMIC DNA]</scope>
    <source>
        <strain evidence="2 3">CCFEE 536</strain>
    </source>
</reference>
<comment type="caution">
    <text evidence="2">The sequence shown here is derived from an EMBL/GenBank/DDBJ whole genome shotgun (WGS) entry which is preliminary data.</text>
</comment>
<feature type="non-terminal residue" evidence="2">
    <location>
        <position position="93"/>
    </location>
</feature>
<accession>A0ABR0KQA9</accession>
<dbReference type="Proteomes" id="UP001357485">
    <property type="component" value="Unassembled WGS sequence"/>
</dbReference>
<sequence>MAVLRLIPRVRVQSLRYFVSPQSSASQNTRRSSSYQPPSAPPPASEPGNPHRSFYRLFGRPIAKVFLGALLTYQLTYWTWMKLETMEVTAQKS</sequence>
<protein>
    <submittedName>
        <fullName evidence="2">Uncharacterized protein</fullName>
    </submittedName>
</protein>
<dbReference type="EMBL" id="JAVRRA010025820">
    <property type="protein sequence ID" value="KAK5107046.1"/>
    <property type="molecule type" value="Genomic_DNA"/>
</dbReference>
<gene>
    <name evidence="2" type="ORF">LTR16_006424</name>
</gene>
<evidence type="ECO:0000313" key="2">
    <source>
        <dbReference type="EMBL" id="KAK5107046.1"/>
    </source>
</evidence>
<feature type="compositionally biased region" description="Low complexity" evidence="1">
    <location>
        <begin position="22"/>
        <end position="37"/>
    </location>
</feature>
<organism evidence="2 3">
    <name type="scientific">Cryomyces antarcticus</name>
    <dbReference type="NCBI Taxonomy" id="329879"/>
    <lineage>
        <taxon>Eukaryota</taxon>
        <taxon>Fungi</taxon>
        <taxon>Dikarya</taxon>
        <taxon>Ascomycota</taxon>
        <taxon>Pezizomycotina</taxon>
        <taxon>Dothideomycetes</taxon>
        <taxon>Dothideomycetes incertae sedis</taxon>
        <taxon>Cryomyces</taxon>
    </lineage>
</organism>
<evidence type="ECO:0000256" key="1">
    <source>
        <dbReference type="SAM" id="MobiDB-lite"/>
    </source>
</evidence>
<evidence type="ECO:0000313" key="3">
    <source>
        <dbReference type="Proteomes" id="UP001357485"/>
    </source>
</evidence>
<name>A0ABR0KQA9_9PEZI</name>
<feature type="region of interest" description="Disordered" evidence="1">
    <location>
        <begin position="21"/>
        <end position="51"/>
    </location>
</feature>
<keyword evidence="3" id="KW-1185">Reference proteome</keyword>
<proteinExistence type="predicted"/>